<dbReference type="Proteomes" id="UP000228711">
    <property type="component" value="Unassembled WGS sequence"/>
</dbReference>
<feature type="compositionally biased region" description="Acidic residues" evidence="1">
    <location>
        <begin position="217"/>
        <end position="228"/>
    </location>
</feature>
<evidence type="ECO:0000256" key="1">
    <source>
        <dbReference type="SAM" id="MobiDB-lite"/>
    </source>
</evidence>
<proteinExistence type="predicted"/>
<keyword evidence="2" id="KW-0812">Transmembrane</keyword>
<dbReference type="AlphaFoldDB" id="A0A2H0YUK0"/>
<evidence type="ECO:0000313" key="3">
    <source>
        <dbReference type="EMBL" id="PIS41412.1"/>
    </source>
</evidence>
<evidence type="ECO:0000313" key="4">
    <source>
        <dbReference type="Proteomes" id="UP000228711"/>
    </source>
</evidence>
<accession>A0A2H0YUK0</accession>
<feature type="region of interest" description="Disordered" evidence="1">
    <location>
        <begin position="209"/>
        <end position="228"/>
    </location>
</feature>
<organism evidence="3 4">
    <name type="scientific">Candidatus Kerfeldbacteria bacterium CG08_land_8_20_14_0_20_42_7</name>
    <dbReference type="NCBI Taxonomy" id="2014245"/>
    <lineage>
        <taxon>Bacteria</taxon>
        <taxon>Candidatus Kerfeldiibacteriota</taxon>
    </lineage>
</organism>
<comment type="caution">
    <text evidence="3">The sequence shown here is derived from an EMBL/GenBank/DDBJ whole genome shotgun (WGS) entry which is preliminary data.</text>
</comment>
<feature type="transmembrane region" description="Helical" evidence="2">
    <location>
        <begin position="15"/>
        <end position="36"/>
    </location>
</feature>
<gene>
    <name evidence="3" type="ORF">COT25_03225</name>
</gene>
<sequence>MEDIMADLQNDESRVLVVSFPLLGVYALASTINYYLTHSVENVIGKGGTNSLREYLSATMLTPAEYELLEPLERMELGRMMLKDDTTFLHYIPDICFPEFQFPQAKNATALLKKTAQLLGVPRKLLAADYQRQMHLRLTFDQLAAYGGIDPSIDTDTWDGRRWLQFIEATPHEPRRALIFTAMASMASKHTIGEMGLRLSSVIGQRLQDEPAQVQEEGGDDVTDIGAE</sequence>
<keyword evidence="2" id="KW-0472">Membrane</keyword>
<evidence type="ECO:0000256" key="2">
    <source>
        <dbReference type="SAM" id="Phobius"/>
    </source>
</evidence>
<name>A0A2H0YUK0_9BACT</name>
<protein>
    <submittedName>
        <fullName evidence="3">Uncharacterized protein</fullName>
    </submittedName>
</protein>
<dbReference type="EMBL" id="PEXV01000110">
    <property type="protein sequence ID" value="PIS41412.1"/>
    <property type="molecule type" value="Genomic_DNA"/>
</dbReference>
<reference evidence="4" key="1">
    <citation type="submission" date="2017-09" db="EMBL/GenBank/DDBJ databases">
        <title>Depth-based differentiation of microbial function through sediment-hosted aquifers and enrichment of novel symbionts in the deep terrestrial subsurface.</title>
        <authorList>
            <person name="Probst A.J."/>
            <person name="Ladd B."/>
            <person name="Jarett J.K."/>
            <person name="Geller-Mcgrath D.E."/>
            <person name="Sieber C.M.K."/>
            <person name="Emerson J.B."/>
            <person name="Anantharaman K."/>
            <person name="Thomas B.C."/>
            <person name="Malmstrom R."/>
            <person name="Stieglmeier M."/>
            <person name="Klingl A."/>
            <person name="Woyke T."/>
            <person name="Ryan C.M."/>
            <person name="Banfield J.F."/>
        </authorList>
    </citation>
    <scope>NUCLEOTIDE SEQUENCE [LARGE SCALE GENOMIC DNA]</scope>
</reference>
<keyword evidence="2" id="KW-1133">Transmembrane helix</keyword>